<dbReference type="Proteomes" id="UP000241764">
    <property type="component" value="Unassembled WGS sequence"/>
</dbReference>
<evidence type="ECO:0000313" key="1">
    <source>
        <dbReference type="EMBL" id="PSH65164.1"/>
    </source>
</evidence>
<dbReference type="EMBL" id="PGGM01000003">
    <property type="protein sequence ID" value="PSH65164.1"/>
    <property type="molecule type" value="Genomic_DNA"/>
</dbReference>
<evidence type="ECO:0000313" key="2">
    <source>
        <dbReference type="Proteomes" id="UP000241764"/>
    </source>
</evidence>
<evidence type="ECO:0008006" key="3">
    <source>
        <dbReference type="Google" id="ProtNLM"/>
    </source>
</evidence>
<keyword evidence="2" id="KW-1185">Reference proteome</keyword>
<accession>A0A2P7BFA0</accession>
<reference evidence="2" key="1">
    <citation type="submission" date="2017-11" db="EMBL/GenBank/DDBJ databases">
        <authorList>
            <person name="Kuznetsova I."/>
            <person name="Sazanova A."/>
            <person name="Chirak E."/>
            <person name="Safronova V."/>
            <person name="Willems A."/>
        </authorList>
    </citation>
    <scope>NUCLEOTIDE SEQUENCE [LARGE SCALE GENOMIC DNA]</scope>
    <source>
        <strain evidence="2">CCBAU 03422</strain>
    </source>
</reference>
<dbReference type="AlphaFoldDB" id="A0A2P7BFA0"/>
<comment type="caution">
    <text evidence="1">The sequence shown here is derived from an EMBL/GenBank/DDBJ whole genome shotgun (WGS) entry which is preliminary data.</text>
</comment>
<sequence length="598" mass="66639">MATEVYRNAFEAWNAFKAVGGLDLADRDDDLEAEILAHIGQPLALRLEDALPRATTDDLVQALFKAVTPFVEMFRATLEFFKTAGATEGRQNWSIRIDEEHLGLEDFEQFISAVSEVPGTLDVPDLQDAHLGGLWKVLTAAQAADDVDLFSDASNPEIASWLKAYRRGEFPDLPEILSSFSFSPGFEDVRRILAVRVNILRKIYVDRETMMQSKARRGWQMPQHDPFHPASVSQAETDFWTRSILKLLLHALRLPPTARDVVDRALQAEFAGPRRIVDYNADATQLERILSLPVWQRRHELYAVWIATEIVAALPDHEVELHHENGRIVFAFKETVVARVLTSRPERRLISERRSQLKDPIGAGRTSGVQPDYGIWSGDAPNEQCQLVVEVKHYKRAKNRSFGDVLQDYARAHMTAKVVLVNHGPVGDVFTGRFDNGLKARCETIGHLTSRDSDARGHLAELVRATVGDPVRRRLRSSTGQALLLVDVSGSMRPALKPVLLQLVRELARMAGVATVTLVDVEVVDTFDLDDLAALDTSILPSRATDLGPSASDLLDVHPLLLALTDAEGTEQLHGYGFAVEIVEQWGEVRLAEVRLKS</sequence>
<gene>
    <name evidence="1" type="ORF">CU103_09075</name>
</gene>
<organism evidence="1 2">
    <name type="scientific">Phyllobacterium sophorae</name>
    <dbReference type="NCBI Taxonomy" id="1520277"/>
    <lineage>
        <taxon>Bacteria</taxon>
        <taxon>Pseudomonadati</taxon>
        <taxon>Pseudomonadota</taxon>
        <taxon>Alphaproteobacteria</taxon>
        <taxon>Hyphomicrobiales</taxon>
        <taxon>Phyllobacteriaceae</taxon>
        <taxon>Phyllobacterium</taxon>
    </lineage>
</organism>
<protein>
    <recommendedName>
        <fullName evidence="3">VWA domain-containing protein</fullName>
    </recommendedName>
</protein>
<proteinExistence type="predicted"/>
<name>A0A2P7BFA0_9HYPH</name>